<evidence type="ECO:0000313" key="8">
    <source>
        <dbReference type="Proteomes" id="UP000019804"/>
    </source>
</evidence>
<dbReference type="RefSeq" id="XP_040640128.1">
    <property type="nucleotide sequence ID" value="XM_040784073.1"/>
</dbReference>
<dbReference type="AlphaFoldDB" id="A0A017SJE1"/>
<dbReference type="EMBL" id="KK088418">
    <property type="protein sequence ID" value="EYE96440.1"/>
    <property type="molecule type" value="Genomic_DNA"/>
</dbReference>
<evidence type="ECO:0000259" key="6">
    <source>
        <dbReference type="Pfam" id="PF09924"/>
    </source>
</evidence>
<feature type="domain" description="Phosphatidylglycerol lysyltransferase C-terminal" evidence="6">
    <location>
        <begin position="19"/>
        <end position="309"/>
    </location>
</feature>
<organism evidence="7 8">
    <name type="scientific">Aspergillus ruber (strain CBS 135680)</name>
    <dbReference type="NCBI Taxonomy" id="1388766"/>
    <lineage>
        <taxon>Eukaryota</taxon>
        <taxon>Fungi</taxon>
        <taxon>Dikarya</taxon>
        <taxon>Ascomycota</taxon>
        <taxon>Pezizomycotina</taxon>
        <taxon>Eurotiomycetes</taxon>
        <taxon>Eurotiomycetidae</taxon>
        <taxon>Eurotiales</taxon>
        <taxon>Aspergillaceae</taxon>
        <taxon>Aspergillus</taxon>
        <taxon>Aspergillus subgen. Aspergillus</taxon>
    </lineage>
</organism>
<dbReference type="GO" id="GO:0016755">
    <property type="term" value="F:aminoacyltransferase activity"/>
    <property type="evidence" value="ECO:0007669"/>
    <property type="project" value="TreeGrafter"/>
</dbReference>
<evidence type="ECO:0000256" key="1">
    <source>
        <dbReference type="ARBA" id="ARBA00004651"/>
    </source>
</evidence>
<dbReference type="GO" id="GO:0005886">
    <property type="term" value="C:plasma membrane"/>
    <property type="evidence" value="ECO:0007669"/>
    <property type="project" value="UniProtKB-SubCell"/>
</dbReference>
<dbReference type="OrthoDB" id="5421852at2759"/>
<sequence>MRAAALETLFSLHSSVLHMGLTDVSFGVFINKNNDAALCFKIEKGVAVICGDPMCEPKFFDRTLQEFRHRYRHIARHVAFLGVSESFASYAKKMSWVTVQFGVERIINPLSNPLLAGNEGKRIYIRSMQLLHPENVGLKLDIYDPSHSRDPPLEAAMAHAYESWRTARQDSQKVRTFLTIFSISSTPSCMMYLYIRGSDGALHGFAGLRKLGVERGYHLDPCIETPWASKGTSDLLIIAAMALLKYLGVSYLSLGYKPSNNIGEITGMPRLMIWATRSLYHHLFQTLFIDGKMKFQNCFRPDDNQKSSLCLVFPTKNLGPHQVAAIAQLTHLDIGHTLAKHFTGFKRPLPVEMPTKKVARGWKEILRI</sequence>
<dbReference type="Pfam" id="PF09924">
    <property type="entry name" value="LPG_synthase_C"/>
    <property type="match status" value="1"/>
</dbReference>
<evidence type="ECO:0000256" key="2">
    <source>
        <dbReference type="ARBA" id="ARBA00022475"/>
    </source>
</evidence>
<keyword evidence="2" id="KW-1003">Cell membrane</keyword>
<keyword evidence="5" id="KW-0472">Membrane</keyword>
<dbReference type="STRING" id="1388766.A0A017SJE1"/>
<protein>
    <recommendedName>
        <fullName evidence="6">Phosphatidylglycerol lysyltransferase C-terminal domain-containing protein</fullName>
    </recommendedName>
</protein>
<proteinExistence type="predicted"/>
<gene>
    <name evidence="7" type="ORF">EURHEDRAFT_452899</name>
</gene>
<dbReference type="GO" id="GO:0055091">
    <property type="term" value="P:phospholipid homeostasis"/>
    <property type="evidence" value="ECO:0007669"/>
    <property type="project" value="TreeGrafter"/>
</dbReference>
<evidence type="ECO:0000256" key="4">
    <source>
        <dbReference type="ARBA" id="ARBA00022989"/>
    </source>
</evidence>
<keyword evidence="3" id="KW-0812">Transmembrane</keyword>
<dbReference type="PANTHER" id="PTHR34697">
    <property type="entry name" value="PHOSPHATIDYLGLYCEROL LYSYLTRANSFERASE"/>
    <property type="match status" value="1"/>
</dbReference>
<evidence type="ECO:0000256" key="5">
    <source>
        <dbReference type="ARBA" id="ARBA00023136"/>
    </source>
</evidence>
<dbReference type="InterPro" id="IPR051211">
    <property type="entry name" value="PG_lysyltransferase"/>
</dbReference>
<keyword evidence="8" id="KW-1185">Reference proteome</keyword>
<accession>A0A017SJE1</accession>
<dbReference type="GeneID" id="63699197"/>
<dbReference type="PANTHER" id="PTHR34697:SF2">
    <property type="entry name" value="PHOSPHATIDYLGLYCEROL LYSYLTRANSFERASE"/>
    <property type="match status" value="1"/>
</dbReference>
<comment type="subcellular location">
    <subcellularLocation>
        <location evidence="1">Cell membrane</location>
        <topology evidence="1">Multi-pass membrane protein</topology>
    </subcellularLocation>
</comment>
<keyword evidence="4" id="KW-1133">Transmembrane helix</keyword>
<dbReference type="HOGENOM" id="CLU_032338_0_0_1"/>
<reference evidence="8" key="1">
    <citation type="journal article" date="2014" name="Nat. Commun.">
        <title>Genomic adaptations of the halophilic Dead Sea filamentous fungus Eurotium rubrum.</title>
        <authorList>
            <person name="Kis-Papo T."/>
            <person name="Weig A.R."/>
            <person name="Riley R."/>
            <person name="Persoh D."/>
            <person name="Salamov A."/>
            <person name="Sun H."/>
            <person name="Lipzen A."/>
            <person name="Wasser S.P."/>
            <person name="Rambold G."/>
            <person name="Grigoriev I.V."/>
            <person name="Nevo E."/>
        </authorList>
    </citation>
    <scope>NUCLEOTIDE SEQUENCE [LARGE SCALE GENOMIC DNA]</scope>
    <source>
        <strain evidence="8">CBS 135680</strain>
    </source>
</reference>
<dbReference type="Proteomes" id="UP000019804">
    <property type="component" value="Unassembled WGS sequence"/>
</dbReference>
<dbReference type="InterPro" id="IPR024320">
    <property type="entry name" value="LPG_synthase_C"/>
</dbReference>
<name>A0A017SJE1_ASPRC</name>
<evidence type="ECO:0000313" key="7">
    <source>
        <dbReference type="EMBL" id="EYE96440.1"/>
    </source>
</evidence>
<evidence type="ECO:0000256" key="3">
    <source>
        <dbReference type="ARBA" id="ARBA00022692"/>
    </source>
</evidence>